<evidence type="ECO:0000256" key="16">
    <source>
        <dbReference type="SAM" id="MobiDB-lite"/>
    </source>
</evidence>
<dbReference type="EC" id="5.6.2.4" evidence="12"/>
<evidence type="ECO:0000256" key="13">
    <source>
        <dbReference type="ARBA" id="ARBA00034923"/>
    </source>
</evidence>
<dbReference type="PROSITE" id="PS51198">
    <property type="entry name" value="UVRD_HELICASE_ATP_BIND"/>
    <property type="match status" value="1"/>
</dbReference>
<comment type="catalytic activity">
    <reaction evidence="14">
        <text>ATP + H2O = ADP + phosphate + H(+)</text>
        <dbReference type="Rhea" id="RHEA:13065"/>
        <dbReference type="ChEBI" id="CHEBI:15377"/>
        <dbReference type="ChEBI" id="CHEBI:15378"/>
        <dbReference type="ChEBI" id="CHEBI:30616"/>
        <dbReference type="ChEBI" id="CHEBI:43474"/>
        <dbReference type="ChEBI" id="CHEBI:456216"/>
        <dbReference type="EC" id="5.6.2.4"/>
    </reaction>
</comment>
<dbReference type="InterPro" id="IPR014017">
    <property type="entry name" value="DNA_helicase_UvrD-like_C"/>
</dbReference>
<keyword evidence="3" id="KW-0227">DNA damage</keyword>
<dbReference type="EMBL" id="VDFU01000019">
    <property type="protein sequence ID" value="TNC48178.1"/>
    <property type="molecule type" value="Genomic_DNA"/>
</dbReference>
<feature type="region of interest" description="Disordered" evidence="16">
    <location>
        <begin position="1"/>
        <end position="27"/>
    </location>
</feature>
<dbReference type="GO" id="GO:0043138">
    <property type="term" value="F:3'-5' DNA helicase activity"/>
    <property type="evidence" value="ECO:0007669"/>
    <property type="project" value="UniProtKB-EC"/>
</dbReference>
<comment type="caution">
    <text evidence="19">The sequence shown here is derived from an EMBL/GenBank/DDBJ whole genome shotgun (WGS) entry which is preliminary data.</text>
</comment>
<dbReference type="PROSITE" id="PS51217">
    <property type="entry name" value="UVRD_HELICASE_CTER"/>
    <property type="match status" value="1"/>
</dbReference>
<name>A0A5C4MVS3_9RHOB</name>
<evidence type="ECO:0000313" key="20">
    <source>
        <dbReference type="Proteomes" id="UP000305887"/>
    </source>
</evidence>
<keyword evidence="1" id="KW-0540">Nuclease</keyword>
<evidence type="ECO:0000259" key="18">
    <source>
        <dbReference type="PROSITE" id="PS51217"/>
    </source>
</evidence>
<accession>A0A5C4MVS3</accession>
<dbReference type="Gene3D" id="3.40.50.300">
    <property type="entry name" value="P-loop containing nucleotide triphosphate hydrolases"/>
    <property type="match status" value="3"/>
</dbReference>
<dbReference type="AlphaFoldDB" id="A0A5C4MVS3"/>
<dbReference type="GO" id="GO:0003677">
    <property type="term" value="F:DNA binding"/>
    <property type="evidence" value="ECO:0007669"/>
    <property type="project" value="UniProtKB-KW"/>
</dbReference>
<dbReference type="Gene3D" id="3.30.160.800">
    <property type="match status" value="1"/>
</dbReference>
<dbReference type="GO" id="GO:0005524">
    <property type="term" value="F:ATP binding"/>
    <property type="evidence" value="ECO:0007669"/>
    <property type="project" value="UniProtKB-UniRule"/>
</dbReference>
<dbReference type="Pfam" id="PF00580">
    <property type="entry name" value="UvrD-helicase"/>
    <property type="match status" value="1"/>
</dbReference>
<dbReference type="GO" id="GO:0005829">
    <property type="term" value="C:cytosol"/>
    <property type="evidence" value="ECO:0007669"/>
    <property type="project" value="TreeGrafter"/>
</dbReference>
<dbReference type="InterPro" id="IPR000212">
    <property type="entry name" value="DNA_helicase_UvrD/REP"/>
</dbReference>
<dbReference type="InterPro" id="IPR011335">
    <property type="entry name" value="Restrct_endonuc-II-like"/>
</dbReference>
<dbReference type="PANTHER" id="PTHR11070:SF2">
    <property type="entry name" value="ATP-DEPENDENT DNA HELICASE SRS2"/>
    <property type="match status" value="1"/>
</dbReference>
<keyword evidence="2 15" id="KW-0547">Nucleotide-binding</keyword>
<feature type="domain" description="UvrD-like helicase C-terminal" evidence="18">
    <location>
        <begin position="492"/>
        <end position="789"/>
    </location>
</feature>
<evidence type="ECO:0000256" key="1">
    <source>
        <dbReference type="ARBA" id="ARBA00022722"/>
    </source>
</evidence>
<dbReference type="Gene3D" id="3.90.320.10">
    <property type="match status" value="1"/>
</dbReference>
<dbReference type="RefSeq" id="WP_139077875.1">
    <property type="nucleotide sequence ID" value="NZ_VDFU01000019.1"/>
</dbReference>
<dbReference type="InterPro" id="IPR014016">
    <property type="entry name" value="UvrD-like_ATP-bd"/>
</dbReference>
<dbReference type="GO" id="GO:0033202">
    <property type="term" value="C:DNA helicase complex"/>
    <property type="evidence" value="ECO:0007669"/>
    <property type="project" value="TreeGrafter"/>
</dbReference>
<evidence type="ECO:0000256" key="5">
    <source>
        <dbReference type="ARBA" id="ARBA00022806"/>
    </source>
</evidence>
<dbReference type="SUPFAM" id="SSF52980">
    <property type="entry name" value="Restriction endonuclease-like"/>
    <property type="match status" value="1"/>
</dbReference>
<evidence type="ECO:0000259" key="17">
    <source>
        <dbReference type="PROSITE" id="PS51198"/>
    </source>
</evidence>
<keyword evidence="20" id="KW-1185">Reference proteome</keyword>
<evidence type="ECO:0000256" key="2">
    <source>
        <dbReference type="ARBA" id="ARBA00022741"/>
    </source>
</evidence>
<evidence type="ECO:0000313" key="19">
    <source>
        <dbReference type="EMBL" id="TNC48178.1"/>
    </source>
</evidence>
<evidence type="ECO:0000256" key="4">
    <source>
        <dbReference type="ARBA" id="ARBA00022801"/>
    </source>
</evidence>
<comment type="catalytic activity">
    <reaction evidence="11">
        <text>Couples ATP hydrolysis with the unwinding of duplex DNA by translocating in the 3'-5' direction.</text>
        <dbReference type="EC" id="5.6.2.4"/>
    </reaction>
</comment>
<dbReference type="Proteomes" id="UP000305887">
    <property type="component" value="Unassembled WGS sequence"/>
</dbReference>
<proteinExistence type="predicted"/>
<protein>
    <recommendedName>
        <fullName evidence="12">DNA 3'-5' helicase</fullName>
        <ecNumber evidence="12">5.6.2.4</ecNumber>
    </recommendedName>
    <alternativeName>
        <fullName evidence="13">DNA 3'-5' helicase II</fullName>
    </alternativeName>
</protein>
<keyword evidence="9" id="KW-0234">DNA repair</keyword>
<evidence type="ECO:0000256" key="11">
    <source>
        <dbReference type="ARBA" id="ARBA00034617"/>
    </source>
</evidence>
<dbReference type="Pfam" id="PF12705">
    <property type="entry name" value="PDDEXK_1"/>
    <property type="match status" value="1"/>
</dbReference>
<dbReference type="PANTHER" id="PTHR11070">
    <property type="entry name" value="UVRD / RECB / PCRA DNA HELICASE FAMILY MEMBER"/>
    <property type="match status" value="1"/>
</dbReference>
<evidence type="ECO:0000256" key="14">
    <source>
        <dbReference type="ARBA" id="ARBA00048988"/>
    </source>
</evidence>
<feature type="binding site" evidence="15">
    <location>
        <begin position="32"/>
        <end position="39"/>
    </location>
    <ligand>
        <name>ATP</name>
        <dbReference type="ChEBI" id="CHEBI:30616"/>
    </ligand>
</feature>
<dbReference type="InterPro" id="IPR027417">
    <property type="entry name" value="P-loop_NTPase"/>
</dbReference>
<dbReference type="InterPro" id="IPR014151">
    <property type="entry name" value="DNA_helicase_AddA"/>
</dbReference>
<keyword evidence="5 15" id="KW-0347">Helicase</keyword>
<evidence type="ECO:0000256" key="6">
    <source>
        <dbReference type="ARBA" id="ARBA00022839"/>
    </source>
</evidence>
<evidence type="ECO:0000256" key="7">
    <source>
        <dbReference type="ARBA" id="ARBA00022840"/>
    </source>
</evidence>
<dbReference type="GO" id="GO:0000725">
    <property type="term" value="P:recombinational repair"/>
    <property type="evidence" value="ECO:0007669"/>
    <property type="project" value="TreeGrafter"/>
</dbReference>
<feature type="domain" description="UvrD-like helicase ATP-binding" evidence="17">
    <location>
        <begin position="11"/>
        <end position="488"/>
    </location>
</feature>
<dbReference type="OrthoDB" id="9810135at2"/>
<dbReference type="NCBIfam" id="TIGR02784">
    <property type="entry name" value="addA_alphas"/>
    <property type="match status" value="1"/>
</dbReference>
<keyword evidence="10" id="KW-0413">Isomerase</keyword>
<evidence type="ECO:0000256" key="10">
    <source>
        <dbReference type="ARBA" id="ARBA00023235"/>
    </source>
</evidence>
<dbReference type="Gene3D" id="1.10.486.10">
    <property type="entry name" value="PCRA, domain 4"/>
    <property type="match status" value="1"/>
</dbReference>
<organism evidence="19 20">
    <name type="scientific">Rubellimicrobium rubrum</name>
    <dbReference type="NCBI Taxonomy" id="2585369"/>
    <lineage>
        <taxon>Bacteria</taxon>
        <taxon>Pseudomonadati</taxon>
        <taxon>Pseudomonadota</taxon>
        <taxon>Alphaproteobacteria</taxon>
        <taxon>Rhodobacterales</taxon>
        <taxon>Roseobacteraceae</taxon>
        <taxon>Rubellimicrobium</taxon>
    </lineage>
</organism>
<keyword evidence="7 15" id="KW-0067">ATP-binding</keyword>
<gene>
    <name evidence="19" type="primary">addA</name>
    <name evidence="19" type="ORF">FHG66_14990</name>
</gene>
<evidence type="ECO:0000256" key="8">
    <source>
        <dbReference type="ARBA" id="ARBA00023125"/>
    </source>
</evidence>
<feature type="compositionally biased region" description="Basic and acidic residues" evidence="16">
    <location>
        <begin position="13"/>
        <end position="22"/>
    </location>
</feature>
<reference evidence="19 20" key="1">
    <citation type="submission" date="2019-06" db="EMBL/GenBank/DDBJ databases">
        <title>YIM 131921 draft genome.</title>
        <authorList>
            <person name="Jiang L."/>
        </authorList>
    </citation>
    <scope>NUCLEOTIDE SEQUENCE [LARGE SCALE GENOMIC DNA]</scope>
    <source>
        <strain evidence="19 20">YIM 131921</strain>
    </source>
</reference>
<keyword evidence="6" id="KW-0269">Exonuclease</keyword>
<evidence type="ECO:0000256" key="9">
    <source>
        <dbReference type="ARBA" id="ARBA00023204"/>
    </source>
</evidence>
<keyword evidence="4 15" id="KW-0378">Hydrolase</keyword>
<dbReference type="SUPFAM" id="SSF52540">
    <property type="entry name" value="P-loop containing nucleoside triphosphate hydrolases"/>
    <property type="match status" value="1"/>
</dbReference>
<evidence type="ECO:0000256" key="15">
    <source>
        <dbReference type="PROSITE-ProRule" id="PRU00560"/>
    </source>
</evidence>
<evidence type="ECO:0000256" key="12">
    <source>
        <dbReference type="ARBA" id="ARBA00034808"/>
    </source>
</evidence>
<dbReference type="Pfam" id="PF13361">
    <property type="entry name" value="UvrD_C"/>
    <property type="match status" value="1"/>
</dbReference>
<dbReference type="InterPro" id="IPR011604">
    <property type="entry name" value="PDDEXK-like_dom_sf"/>
</dbReference>
<evidence type="ECO:0000256" key="3">
    <source>
        <dbReference type="ARBA" id="ARBA00022763"/>
    </source>
</evidence>
<dbReference type="InterPro" id="IPR038726">
    <property type="entry name" value="PDDEXK_AddAB-type"/>
</dbReference>
<sequence>MTAPRPSFLADHPAAERQRQAADPRASTWLSANAGSGKTRVLTDRVARLLLAGVDPANILCLTYTKAAAAEMQTRLFKRLGGWAMKEDERLIAELRGLGLTEGLEPVNLAEARRLFAQALETPGGLKIQTIHAFCASLLRRFPLEAGVSPQFRELDDRGMALLRAEVAEDMAVGPQAHLVDAVARHLSGDAFERMLTEIAGKRDAFWPGPAESDLRGLLALPDGMTEETLLTCIEAAERRQLLRDLVALCGTGGVNDQKAARALARVCEHAPFRLESLAELEKWFLYGESAEKNGPFTAKLGAFPTKALRGKDPDLVERLEELMREVEAARDLRLCLQAHARNRDLHAFAAAFVEAYERRKLARGLLDFDDLIARARNLLTDPAVAQWVLWRLDGGIDHILVDEAQDTSPGQWAVIERLADEFASGEGRDPQRHRTVFVVGDRKQSIFSFQGADAEGFDRMQAHFGERLGRIGQTLQSTALEYSFRSSEAVLRVVDATFRDHEGLGDEAPHHLAFRAGMPGRVDLWEPVAKVERAKDERSWTDPVDSVDPEDASLVLARRIAGAVEEILRDGTLPVEVDGIWMRRPVTPGDVMILVQRRSALFSAIIRELKKRNLDVAGADRLKLRAELAVRDIEAVLRFLALPDDSLSLACALRSPLFGWTEKQLYALAQPRPEGQSLWDALWARGESEARAILKDLREKADFLRPYDLVNRLLLRHDGRRRLIARLGPEAEDGIDAFLSQALTYEAEAVPSLTGFLEWRGQDEVEVKRQMDAAGDRIRVMTVHGSKGLEAPIVFLPDCAKRTAPPLSPLYSMPGGKHVLWACAKDDMPGAMRARKAALIEAQERERQRLLYVAMTRAESWLVVCAAGECGGAADSWHGAVREGLVRLDAPEHPFFDEPGGRRYGGGWDHLPIAPRRARKQPSAPVPAPVFGPVPAPGTRMLARAPSDLGGAKILDGEDADQDPEAVRARSLARGHLMHLALEHLPRTSPDTVLALLAATEEAALAGDLGEIVIEAEALIANPDLAPLFGPGTLAEAEVSAAVEGLGRLHGLIDRLIVTPEAVTAIDFKTNRVVPESPDQVPESILRQLGAYAAMLAALYPGREVRTAVLWTRHARLMELPSSLVMTALQRAVDPPGLAT</sequence>
<dbReference type="GO" id="GO:0004527">
    <property type="term" value="F:exonuclease activity"/>
    <property type="evidence" value="ECO:0007669"/>
    <property type="project" value="UniProtKB-KW"/>
</dbReference>
<keyword evidence="8" id="KW-0238">DNA-binding</keyword>